<dbReference type="EMBL" id="PVMZ01000015">
    <property type="protein sequence ID" value="PRX17602.1"/>
    <property type="molecule type" value="Genomic_DNA"/>
</dbReference>
<sequence length="253" mass="27846">MPTTPDRQQIAQSFGLDAERYDRTRPRYPAAMIERIAVDAHDLLDVGIGTGIAARQFRDAGCQVLGVEPDPRMAEVARRYGFAVEESRFEDWEPRGRTFDAVVAGQTWHWVDPVASAARAAEVLRPGGRLALFWNTVEPPAELAAAFGEVYRRAAPSLPFNPFAVADPYASVAEKATTGLDTAFGTPEVWRYSWEHEYTREDWLDQVPTAGGHGLLPPDELKALVEGLGEVIGERFTMPYATVTVTATRAGRG</sequence>
<evidence type="ECO:0000256" key="2">
    <source>
        <dbReference type="ARBA" id="ARBA00022603"/>
    </source>
</evidence>
<dbReference type="InterPro" id="IPR029063">
    <property type="entry name" value="SAM-dependent_MTases_sf"/>
</dbReference>
<feature type="domain" description="Methyltransferase type 11" evidence="4">
    <location>
        <begin position="44"/>
        <end position="131"/>
    </location>
</feature>
<reference evidence="5 6" key="1">
    <citation type="submission" date="2018-03" db="EMBL/GenBank/DDBJ databases">
        <title>Genomic Encyclopedia of Archaeal and Bacterial Type Strains, Phase II (KMG-II): from individual species to whole genera.</title>
        <authorList>
            <person name="Goeker M."/>
        </authorList>
    </citation>
    <scope>NUCLEOTIDE SEQUENCE [LARGE SCALE GENOMIC DNA]</scope>
    <source>
        <strain evidence="5 6">DSM 43146</strain>
    </source>
</reference>
<comment type="caution">
    <text evidence="5">The sequence shown here is derived from an EMBL/GenBank/DDBJ whole genome shotgun (WGS) entry which is preliminary data.</text>
</comment>
<evidence type="ECO:0000313" key="6">
    <source>
        <dbReference type="Proteomes" id="UP000239415"/>
    </source>
</evidence>
<evidence type="ECO:0000259" key="4">
    <source>
        <dbReference type="Pfam" id="PF08241"/>
    </source>
</evidence>
<evidence type="ECO:0000256" key="3">
    <source>
        <dbReference type="ARBA" id="ARBA00022679"/>
    </source>
</evidence>
<evidence type="ECO:0000313" key="5">
    <source>
        <dbReference type="EMBL" id="PRX17602.1"/>
    </source>
</evidence>
<name>A0A2T0K3Y3_9ACTN</name>
<gene>
    <name evidence="5" type="ORF">CLV67_115105</name>
</gene>
<dbReference type="InterPro" id="IPR013216">
    <property type="entry name" value="Methyltransf_11"/>
</dbReference>
<dbReference type="GO" id="GO:0008757">
    <property type="term" value="F:S-adenosylmethionine-dependent methyltransferase activity"/>
    <property type="evidence" value="ECO:0007669"/>
    <property type="project" value="InterPro"/>
</dbReference>
<dbReference type="Pfam" id="PF08241">
    <property type="entry name" value="Methyltransf_11"/>
    <property type="match status" value="1"/>
</dbReference>
<evidence type="ECO:0000256" key="1">
    <source>
        <dbReference type="ARBA" id="ARBA00008361"/>
    </source>
</evidence>
<organism evidence="5 6">
    <name type="scientific">Actinoplanes italicus</name>
    <dbReference type="NCBI Taxonomy" id="113567"/>
    <lineage>
        <taxon>Bacteria</taxon>
        <taxon>Bacillati</taxon>
        <taxon>Actinomycetota</taxon>
        <taxon>Actinomycetes</taxon>
        <taxon>Micromonosporales</taxon>
        <taxon>Micromonosporaceae</taxon>
        <taxon>Actinoplanes</taxon>
    </lineage>
</organism>
<dbReference type="Gene3D" id="3.40.50.150">
    <property type="entry name" value="Vaccinia Virus protein VP39"/>
    <property type="match status" value="1"/>
</dbReference>
<protein>
    <submittedName>
        <fullName evidence="5">Methyltransferase family protein</fullName>
    </submittedName>
</protein>
<keyword evidence="6" id="KW-1185">Reference proteome</keyword>
<dbReference type="AlphaFoldDB" id="A0A2T0K3Y3"/>
<dbReference type="SUPFAM" id="SSF53335">
    <property type="entry name" value="S-adenosyl-L-methionine-dependent methyltransferases"/>
    <property type="match status" value="1"/>
</dbReference>
<dbReference type="OrthoDB" id="9797252at2"/>
<keyword evidence="3 5" id="KW-0808">Transferase</keyword>
<accession>A0A2T0K3Y3</accession>
<dbReference type="RefSeq" id="WP_106324934.1">
    <property type="nucleotide sequence ID" value="NZ_BOMO01000141.1"/>
</dbReference>
<dbReference type="Proteomes" id="UP000239415">
    <property type="component" value="Unassembled WGS sequence"/>
</dbReference>
<dbReference type="InterPro" id="IPR051052">
    <property type="entry name" value="Diverse_substrate_MTase"/>
</dbReference>
<dbReference type="PANTHER" id="PTHR44942">
    <property type="entry name" value="METHYLTRANSF_11 DOMAIN-CONTAINING PROTEIN"/>
    <property type="match status" value="1"/>
</dbReference>
<keyword evidence="2 5" id="KW-0489">Methyltransferase</keyword>
<comment type="similarity">
    <text evidence="1">Belongs to the methyltransferase superfamily.</text>
</comment>
<proteinExistence type="inferred from homology"/>
<dbReference type="CDD" id="cd02440">
    <property type="entry name" value="AdoMet_MTases"/>
    <property type="match status" value="1"/>
</dbReference>
<dbReference type="PANTHER" id="PTHR44942:SF4">
    <property type="entry name" value="METHYLTRANSFERASE TYPE 11 DOMAIN-CONTAINING PROTEIN"/>
    <property type="match status" value="1"/>
</dbReference>
<dbReference type="GO" id="GO:0032259">
    <property type="term" value="P:methylation"/>
    <property type="evidence" value="ECO:0007669"/>
    <property type="project" value="UniProtKB-KW"/>
</dbReference>